<keyword evidence="3" id="KW-1185">Reference proteome</keyword>
<dbReference type="OrthoDB" id="9813304at2"/>
<evidence type="ECO:0000313" key="3">
    <source>
        <dbReference type="Proteomes" id="UP000268623"/>
    </source>
</evidence>
<protein>
    <submittedName>
        <fullName evidence="2">CbtB-domain containing protein</fullName>
    </submittedName>
</protein>
<keyword evidence="1" id="KW-0472">Membrane</keyword>
<accession>A0A3M9XTM1</accession>
<dbReference type="Proteomes" id="UP000268623">
    <property type="component" value="Unassembled WGS sequence"/>
</dbReference>
<feature type="transmembrane region" description="Helical" evidence="1">
    <location>
        <begin position="21"/>
        <end position="40"/>
    </location>
</feature>
<dbReference type="AlphaFoldDB" id="A0A3M9XTM1"/>
<dbReference type="Pfam" id="PF09489">
    <property type="entry name" value="CbtB"/>
    <property type="match status" value="1"/>
</dbReference>
<dbReference type="InterPro" id="IPR012667">
    <property type="entry name" value="CbtB_put"/>
</dbReference>
<evidence type="ECO:0000313" key="2">
    <source>
        <dbReference type="EMBL" id="RNJ51603.1"/>
    </source>
</evidence>
<organism evidence="2 3">
    <name type="scientific">Methylocystis hirsuta</name>
    <dbReference type="NCBI Taxonomy" id="369798"/>
    <lineage>
        <taxon>Bacteria</taxon>
        <taxon>Pseudomonadati</taxon>
        <taxon>Pseudomonadota</taxon>
        <taxon>Alphaproteobacteria</taxon>
        <taxon>Hyphomicrobiales</taxon>
        <taxon>Methylocystaceae</taxon>
        <taxon>Methylocystis</taxon>
    </lineage>
</organism>
<gene>
    <name evidence="2" type="ORF">D1O30_06570</name>
</gene>
<proteinExistence type="predicted"/>
<dbReference type="NCBIfam" id="TIGR02459">
    <property type="entry name" value="CbtB"/>
    <property type="match status" value="1"/>
</dbReference>
<dbReference type="EMBL" id="QWDD01000001">
    <property type="protein sequence ID" value="RNJ51603.1"/>
    <property type="molecule type" value="Genomic_DNA"/>
</dbReference>
<name>A0A3M9XTM1_9HYPH</name>
<reference evidence="2 3" key="1">
    <citation type="submission" date="2018-08" db="EMBL/GenBank/DDBJ databases">
        <title>Genome sequence of Methylocystis hirsuta CSC1, a methanotroph able to accumulate PHAs.</title>
        <authorList>
            <person name="Bordel S."/>
            <person name="Rodriguez E."/>
            <person name="Gancedo J."/>
            <person name="Munoz R."/>
        </authorList>
    </citation>
    <scope>NUCLEOTIDE SEQUENCE [LARGE SCALE GENOMIC DNA]</scope>
    <source>
        <strain evidence="2 3">CSC1</strain>
    </source>
</reference>
<dbReference type="RefSeq" id="WP_123177458.1">
    <property type="nucleotide sequence ID" value="NZ_QWDD01000001.1"/>
</dbReference>
<evidence type="ECO:0000256" key="1">
    <source>
        <dbReference type="SAM" id="Phobius"/>
    </source>
</evidence>
<keyword evidence="1" id="KW-0812">Transmembrane</keyword>
<sequence>MNAKSVNSTALAASRLEALKAAAVALTLGFGLVWLAGFAYPESVHDAAHDTRHALSFPCH</sequence>
<comment type="caution">
    <text evidence="2">The sequence shown here is derived from an EMBL/GenBank/DDBJ whole genome shotgun (WGS) entry which is preliminary data.</text>
</comment>
<keyword evidence="1" id="KW-1133">Transmembrane helix</keyword>